<dbReference type="AlphaFoldDB" id="A0A4Y9VQS5"/>
<dbReference type="OrthoDB" id="8537501at2"/>
<accession>A0A4Y9VQS5</accession>
<evidence type="ECO:0000313" key="2">
    <source>
        <dbReference type="Proteomes" id="UP000297706"/>
    </source>
</evidence>
<name>A0A4Y9VQS5_9PROT</name>
<organism evidence="1 2">
    <name type="scientific">Methylotenera oryzisoli</name>
    <dbReference type="NCBI Taxonomy" id="2080758"/>
    <lineage>
        <taxon>Bacteria</taxon>
        <taxon>Pseudomonadati</taxon>
        <taxon>Pseudomonadota</taxon>
        <taxon>Betaproteobacteria</taxon>
        <taxon>Nitrosomonadales</taxon>
        <taxon>Methylophilaceae</taxon>
        <taxon>Methylotenera</taxon>
    </lineage>
</organism>
<keyword evidence="2" id="KW-1185">Reference proteome</keyword>
<protein>
    <submittedName>
        <fullName evidence="1">Uncharacterized protein</fullName>
    </submittedName>
</protein>
<dbReference type="RefSeq" id="WP_135277957.1">
    <property type="nucleotide sequence ID" value="NZ_PQVH01000009.1"/>
</dbReference>
<dbReference type="EMBL" id="PQVH01000009">
    <property type="protein sequence ID" value="TFW71189.1"/>
    <property type="molecule type" value="Genomic_DNA"/>
</dbReference>
<evidence type="ECO:0000313" key="1">
    <source>
        <dbReference type="EMBL" id="TFW71189.1"/>
    </source>
</evidence>
<proteinExistence type="predicted"/>
<sequence length="71" mass="8338">MIKKLLKRVFFRKHQAANSGQLDPAFISTHNSHSKSDFEVSELSYDEYVEYAGPERRVVIAEVNEERRRVQ</sequence>
<reference evidence="1 2" key="1">
    <citation type="submission" date="2018-02" db="EMBL/GenBank/DDBJ databases">
        <title>A novel lanthanide dependent methylotroph, Methylotenera sp. La3113.</title>
        <authorList>
            <person name="Lv H."/>
            <person name="Tani A."/>
        </authorList>
    </citation>
    <scope>NUCLEOTIDE SEQUENCE [LARGE SCALE GENOMIC DNA]</scope>
    <source>
        <strain evidence="1 2">La3113</strain>
    </source>
</reference>
<dbReference type="Proteomes" id="UP000297706">
    <property type="component" value="Unassembled WGS sequence"/>
</dbReference>
<comment type="caution">
    <text evidence="1">The sequence shown here is derived from an EMBL/GenBank/DDBJ whole genome shotgun (WGS) entry which is preliminary data.</text>
</comment>
<gene>
    <name evidence="1" type="ORF">C3Y98_07940</name>
</gene>